<reference evidence="9 10" key="1">
    <citation type="journal article" date="2014" name="Appl. Environ. Microbiol.">
        <title>Gut symbionts from distinct hosts exhibit genotoxic activity via divergent colibactin biosynthetic pathways.</title>
        <authorList>
            <person name="Engel P."/>
            <person name="Vizcaino M.I."/>
            <person name="Crawford J.M."/>
        </authorList>
    </citation>
    <scope>NUCLEOTIDE SEQUENCE [LARGE SCALE GENOMIC DNA]</scope>
    <source>
        <strain evidence="9 10">PEB0191</strain>
    </source>
</reference>
<feature type="transmembrane region" description="Helical" evidence="8">
    <location>
        <begin position="222"/>
        <end position="255"/>
    </location>
</feature>
<comment type="subcellular location">
    <subcellularLocation>
        <location evidence="1">Cell membrane</location>
        <topology evidence="1">Multi-pass membrane protein</topology>
    </subcellularLocation>
</comment>
<evidence type="ECO:0000313" key="9">
    <source>
        <dbReference type="EMBL" id="AJA45119.1"/>
    </source>
</evidence>
<evidence type="ECO:0000256" key="6">
    <source>
        <dbReference type="ARBA" id="ARBA00022989"/>
    </source>
</evidence>
<accession>A0A0A7S0P9</accession>
<keyword evidence="4" id="KW-1003">Cell membrane</keyword>
<dbReference type="OrthoDB" id="9811975at2"/>
<dbReference type="CDD" id="cd06550">
    <property type="entry name" value="TM_ABC_iron-siderophores_like"/>
    <property type="match status" value="1"/>
</dbReference>
<gene>
    <name evidence="9" type="ORF">FPB0191_01299</name>
</gene>
<evidence type="ECO:0000256" key="3">
    <source>
        <dbReference type="ARBA" id="ARBA00022448"/>
    </source>
</evidence>
<dbReference type="InterPro" id="IPR037294">
    <property type="entry name" value="ABC_BtuC-like"/>
</dbReference>
<feature type="transmembrane region" description="Helical" evidence="8">
    <location>
        <begin position="294"/>
        <end position="313"/>
    </location>
</feature>
<evidence type="ECO:0000256" key="7">
    <source>
        <dbReference type="ARBA" id="ARBA00023136"/>
    </source>
</evidence>
<dbReference type="Gene3D" id="1.10.3470.10">
    <property type="entry name" value="ABC transporter involved in vitamin B12 uptake, BtuC"/>
    <property type="match status" value="1"/>
</dbReference>
<keyword evidence="10" id="KW-1185">Reference proteome</keyword>
<evidence type="ECO:0000256" key="4">
    <source>
        <dbReference type="ARBA" id="ARBA00022475"/>
    </source>
</evidence>
<dbReference type="STRING" id="1267021.FPB0191_01299"/>
<keyword evidence="5 8" id="KW-0812">Transmembrane</keyword>
<keyword evidence="6 8" id="KW-1133">Transmembrane helix</keyword>
<comment type="similarity">
    <text evidence="2">Belongs to the binding-protein-dependent transport system permease family. FecCD subfamily.</text>
</comment>
<proteinExistence type="inferred from homology"/>
<dbReference type="HOGENOM" id="CLU_013016_3_0_6"/>
<dbReference type="EMBL" id="CP009056">
    <property type="protein sequence ID" value="AJA45119.1"/>
    <property type="molecule type" value="Genomic_DNA"/>
</dbReference>
<dbReference type="GO" id="GO:0005886">
    <property type="term" value="C:plasma membrane"/>
    <property type="evidence" value="ECO:0007669"/>
    <property type="project" value="UniProtKB-SubCell"/>
</dbReference>
<dbReference type="PANTHER" id="PTHR30472">
    <property type="entry name" value="FERRIC ENTEROBACTIN TRANSPORT SYSTEM PERMEASE PROTEIN"/>
    <property type="match status" value="1"/>
</dbReference>
<sequence length="321" mass="34647">MKSTYLIIGIIILIGLSLISLLTGVTNISFLTFMTDSDTRDILFISRLPRTMALLLAGSAMSVAGLIMQLLTQNRFIEPSLAGTTQSASLGLLLVMVFVPEATIFFKMTIASLFALVGTALFMIILRKIVLKSALIVPLVGIMLGSVISAVTIFIAMYYGLLQSLWAWIYGGDFSGVLQGRYELLWLVGFLTLFACWVADSFTVAGMGREFAINVGLNYRSVMLMGLTVIALVTGIVISVVGLLPFIGLIVPNLISMIMGDNVRKTIPYVCIFGAGLVLVCDIIGRIVIAPFEIPASTILGGIGAIIFLYLLIKQAKYAKH</sequence>
<feature type="transmembrane region" description="Helical" evidence="8">
    <location>
        <begin position="6"/>
        <end position="31"/>
    </location>
</feature>
<dbReference type="KEGG" id="fpp:FPB0191_01299"/>
<evidence type="ECO:0000256" key="1">
    <source>
        <dbReference type="ARBA" id="ARBA00004651"/>
    </source>
</evidence>
<feature type="transmembrane region" description="Helical" evidence="8">
    <location>
        <begin position="136"/>
        <end position="161"/>
    </location>
</feature>
<dbReference type="Proteomes" id="UP000030901">
    <property type="component" value="Chromosome"/>
</dbReference>
<evidence type="ECO:0000256" key="5">
    <source>
        <dbReference type="ARBA" id="ARBA00022692"/>
    </source>
</evidence>
<feature type="transmembrane region" description="Helical" evidence="8">
    <location>
        <begin position="52"/>
        <end position="72"/>
    </location>
</feature>
<dbReference type="AlphaFoldDB" id="A0A0A7S0P9"/>
<protein>
    <submittedName>
        <fullName evidence="9">ABC-type enterochelin transport system, permease component</fullName>
    </submittedName>
</protein>
<dbReference type="PANTHER" id="PTHR30472:SF27">
    <property type="entry name" value="PETROBACTIN IMPORT SYSTEM PERMEASE PROTEIN YCLN"/>
    <property type="match status" value="1"/>
</dbReference>
<keyword evidence="7 8" id="KW-0472">Membrane</keyword>
<evidence type="ECO:0000313" key="10">
    <source>
        <dbReference type="Proteomes" id="UP000030901"/>
    </source>
</evidence>
<dbReference type="SUPFAM" id="SSF81345">
    <property type="entry name" value="ABC transporter involved in vitamin B12 uptake, BtuC"/>
    <property type="match status" value="1"/>
</dbReference>
<name>A0A0A7S0P9_FRIPE</name>
<dbReference type="RefSeq" id="WP_039104820.1">
    <property type="nucleotide sequence ID" value="NZ_CP009056.1"/>
</dbReference>
<evidence type="ECO:0000256" key="2">
    <source>
        <dbReference type="ARBA" id="ARBA00007935"/>
    </source>
</evidence>
<dbReference type="GO" id="GO:0022857">
    <property type="term" value="F:transmembrane transporter activity"/>
    <property type="evidence" value="ECO:0007669"/>
    <property type="project" value="InterPro"/>
</dbReference>
<feature type="transmembrane region" description="Helical" evidence="8">
    <location>
        <begin position="267"/>
        <end position="288"/>
    </location>
</feature>
<dbReference type="Pfam" id="PF01032">
    <property type="entry name" value="FecCD"/>
    <property type="match status" value="1"/>
</dbReference>
<dbReference type="GO" id="GO:0033214">
    <property type="term" value="P:siderophore-iron import into cell"/>
    <property type="evidence" value="ECO:0007669"/>
    <property type="project" value="TreeGrafter"/>
</dbReference>
<dbReference type="InterPro" id="IPR000522">
    <property type="entry name" value="ABC_transptr_permease_BtuC"/>
</dbReference>
<keyword evidence="3" id="KW-0813">Transport</keyword>
<feature type="transmembrane region" description="Helical" evidence="8">
    <location>
        <begin position="182"/>
        <end position="202"/>
    </location>
</feature>
<organism evidence="9 10">
    <name type="scientific">Frischella perrara</name>
    <dbReference type="NCBI Taxonomy" id="1267021"/>
    <lineage>
        <taxon>Bacteria</taxon>
        <taxon>Pseudomonadati</taxon>
        <taxon>Pseudomonadota</taxon>
        <taxon>Gammaproteobacteria</taxon>
        <taxon>Orbales</taxon>
        <taxon>Orbaceae</taxon>
        <taxon>Frischella</taxon>
    </lineage>
</organism>
<evidence type="ECO:0000256" key="8">
    <source>
        <dbReference type="SAM" id="Phobius"/>
    </source>
</evidence>
<feature type="transmembrane region" description="Helical" evidence="8">
    <location>
        <begin position="113"/>
        <end position="130"/>
    </location>
</feature>